<reference evidence="3" key="1">
    <citation type="submission" date="2016-10" db="EMBL/GenBank/DDBJ databases">
        <authorList>
            <person name="Varghese N."/>
            <person name="Submissions S."/>
        </authorList>
    </citation>
    <scope>NUCLEOTIDE SEQUENCE [LARGE SCALE GENOMIC DNA]</scope>
    <source>
        <strain evidence="3">DSM 22002</strain>
    </source>
</reference>
<sequence>MPAPAAVAIPRDHYRQLLLAAGQDLAEASATEIVATGAYGGPGPSMAMLVADAFAVEPAAATELVEPYLEALRELCAERGVAAPSLEVVASGLAAAHHPRLRAPIDLDALVAHLLATVAPQTIAFAARHRDAVLDGSKAVTVRWREPIASGPATLTFDGGDERVAAHVRSVTRVAIADLTPAAVHAPNGTDMREYVDLLRSRYYPRMPDDAVLDVVCFRVTAMAPKRTA</sequence>
<keyword evidence="3" id="KW-1185">Reference proteome</keyword>
<accession>A0A1G8GHM0</accession>
<proteinExistence type="predicted"/>
<dbReference type="InterPro" id="IPR015947">
    <property type="entry name" value="PUA-like_sf"/>
</dbReference>
<dbReference type="EMBL" id="LT629695">
    <property type="protein sequence ID" value="SDH93767.1"/>
    <property type="molecule type" value="Genomic_DNA"/>
</dbReference>
<evidence type="ECO:0000313" key="3">
    <source>
        <dbReference type="Proteomes" id="UP000198822"/>
    </source>
</evidence>
<dbReference type="Proteomes" id="UP000198822">
    <property type="component" value="Chromosome I"/>
</dbReference>
<dbReference type="SUPFAM" id="SSF88697">
    <property type="entry name" value="PUA domain-like"/>
    <property type="match status" value="1"/>
</dbReference>
<organism evidence="2 3">
    <name type="scientific">Agrococcus jejuensis</name>
    <dbReference type="NCBI Taxonomy" id="399736"/>
    <lineage>
        <taxon>Bacteria</taxon>
        <taxon>Bacillati</taxon>
        <taxon>Actinomycetota</taxon>
        <taxon>Actinomycetes</taxon>
        <taxon>Micrococcales</taxon>
        <taxon>Microbacteriaceae</taxon>
        <taxon>Agrococcus</taxon>
    </lineage>
</organism>
<dbReference type="SMART" id="SM01022">
    <property type="entry name" value="ASCH"/>
    <property type="match status" value="1"/>
</dbReference>
<evidence type="ECO:0000259" key="1">
    <source>
        <dbReference type="SMART" id="SM01022"/>
    </source>
</evidence>
<gene>
    <name evidence="2" type="ORF">SAMN04489720_2932</name>
</gene>
<protein>
    <recommendedName>
        <fullName evidence="1">ASCH domain-containing protein</fullName>
    </recommendedName>
</protein>
<evidence type="ECO:0000313" key="2">
    <source>
        <dbReference type="EMBL" id="SDH93767.1"/>
    </source>
</evidence>
<dbReference type="InterPro" id="IPR007374">
    <property type="entry name" value="ASCH_domain"/>
</dbReference>
<name>A0A1G8GHM0_9MICO</name>
<dbReference type="RefSeq" id="WP_092506201.1">
    <property type="nucleotide sequence ID" value="NZ_LT629695.1"/>
</dbReference>
<feature type="domain" description="ASCH" evidence="1">
    <location>
        <begin position="123"/>
        <end position="222"/>
    </location>
</feature>
<dbReference type="OrthoDB" id="5020722at2"/>
<dbReference type="AlphaFoldDB" id="A0A1G8GHM0"/>
<dbReference type="STRING" id="399736.SAMN04489720_2932"/>